<name>A0A4U1I9G7_9BURK</name>
<keyword evidence="2" id="KW-1185">Reference proteome</keyword>
<reference evidence="1 2" key="1">
    <citation type="submission" date="2019-04" db="EMBL/GenBank/DDBJ databases">
        <title>Trinickia sp. 7GSK02, isolated from subtropical forest soil.</title>
        <authorList>
            <person name="Gao Z.-H."/>
            <person name="Qiu L.-H."/>
        </authorList>
    </citation>
    <scope>NUCLEOTIDE SEQUENCE [LARGE SCALE GENOMIC DNA]</scope>
    <source>
        <strain evidence="1 2">7GSK02</strain>
    </source>
</reference>
<comment type="caution">
    <text evidence="1">The sequence shown here is derived from an EMBL/GenBank/DDBJ whole genome shotgun (WGS) entry which is preliminary data.</text>
</comment>
<dbReference type="RefSeq" id="WP_136893481.1">
    <property type="nucleotide sequence ID" value="NZ_SWJE01000004.1"/>
</dbReference>
<sequence length="81" mass="8999">MPQFQTSQQFLAQGLIPRLDACFRRIETSGTLVRSHATVYAAFLSDLMENRIDASNPSVGDMLGMVGEFCDLVELEYASTH</sequence>
<organism evidence="1 2">
    <name type="scientific">Trinickia terrae</name>
    <dbReference type="NCBI Taxonomy" id="2571161"/>
    <lineage>
        <taxon>Bacteria</taxon>
        <taxon>Pseudomonadati</taxon>
        <taxon>Pseudomonadota</taxon>
        <taxon>Betaproteobacteria</taxon>
        <taxon>Burkholderiales</taxon>
        <taxon>Burkholderiaceae</taxon>
        <taxon>Trinickia</taxon>
    </lineage>
</organism>
<dbReference type="AlphaFoldDB" id="A0A4U1I9G7"/>
<gene>
    <name evidence="1" type="ORF">FAZ69_08360</name>
</gene>
<evidence type="ECO:0000313" key="1">
    <source>
        <dbReference type="EMBL" id="TKC90151.1"/>
    </source>
</evidence>
<evidence type="ECO:0000313" key="2">
    <source>
        <dbReference type="Proteomes" id="UP000305539"/>
    </source>
</evidence>
<protein>
    <submittedName>
        <fullName evidence="1">Uncharacterized protein</fullName>
    </submittedName>
</protein>
<dbReference type="OrthoDB" id="9133935at2"/>
<dbReference type="EMBL" id="SWJE01000004">
    <property type="protein sequence ID" value="TKC90151.1"/>
    <property type="molecule type" value="Genomic_DNA"/>
</dbReference>
<accession>A0A4U1I9G7</accession>
<proteinExistence type="predicted"/>
<dbReference type="Proteomes" id="UP000305539">
    <property type="component" value="Unassembled WGS sequence"/>
</dbReference>